<feature type="coiled-coil region" evidence="1">
    <location>
        <begin position="1540"/>
        <end position="1567"/>
    </location>
</feature>
<dbReference type="InterPro" id="IPR019448">
    <property type="entry name" value="NT-C2"/>
</dbReference>
<sequence>MSMEEHKLHERGEACKLCESASYVQHIDKQNKIPQPGWDKLFVSFSPTDSGKAIAKTTKASVRNGSCKWSDPIYETTRLLQDPKTKDFDEKLYKLVVAMGSSRSSLLGEVIINLADFVDALKPSSAALPLHGCDFGTILHVTVQLLTSKTGFREFEQQRELSVKGFQASSGKRIHDNEAIPAPAGTSEHIDKVNARGRFKGDCTGLPPLEEVGELDEEYEDSAAGVDGSSYTSESLYVEKNDFSGLAELDGLKSRASGDAVEFTPVHSSSTGKGENNYKQLSSQLGNHWSHGWSSDYSIDNDLPSTFEDSATLNARVQVAESAILQLKSEAKSLQNISDELSSETQHLAQQLAMELSSGEKLAGEFNILKSEYWKFKNDLDVLKATSASQHSSRRKTPSAVQVKCFPEEASFESTLDAGHNNQPSDFQSKLLQGIFLIECKAQQIQNKACLAYDGNVFDYIYSEFSVLGSLIQNLKQSITQELSVEHVSGRQTRKNQYSSVSPSQQHVHGQDDVTCFADILYSEGIKEKKMVELSEQLDISNTENRSLAGRMTQMECYYEALIHELEERQKQTSDQLENLKAEHASCFYTISDLQNQNEKLLEELNGQLIRFAEDRRNLESFIKELEKRAISSETMLKRVRWNYAIAVDRLQKDLELLSFQVLSMYEANQSLAKQALADATEQHRDNYSEEMQLWHRGEWLAASNQKQQKLALAEIQHDISLANGDQELSAIINGVSENSNHRMLNNFSSKEENKGASQTGLSMEFHVNEEPNASANALKLHDIPSAASIHDFMQDRKDPSLSHNSLMEKLRSGCLYNLNVEKPIDYSQISDNAEYMKDVYHYPPPEKQRFDYRAGSKEIEMSLDMLKQLHATSGGELSEVVMLYMHWEVYAQVLQETFREVFPGIGHMNVKLVELQEKIKHCTNDNEFLILEMQAALDESRILREAEEKCISRYNELVSKNHIMEVKLNDVLYENSFLVQKVADCQSLIADFGVSESKYKACAAENIELKNMLKEENTQRDYLQSKVSSLTEEFKSLKEQYEIKCSLNSDLQRGATNIQDKLRDLCNCVIFCSQQICDSIFDDVFVKEELDSENYDAIISHLQQFQHKVSCRLFSIQQEKKVAEEQREIDQRTLNERESHISYMKQKFDSELEEVRTKLEHSRTKVQDLEIELQEAVKKLKLSKEAEEGHILENRKLLSNMSILEVELQLATDECRDFSKKLLATEGVVNEELANTKLRLTDLMQENRDLLFSIQSCNEASVKLEYEISSLKDSLHYAEDKLQSERKIRDDLEVSVADLKLQVVETSQQLLSFNEQNDELCYLRTRVLDLERDVQHVELCKERERERDAETSFIKFEVANMENHLITAFGHSISADVELTFIRNQLYSKIEEFVVHQKTSKSIIEQLHLKYLDVIASLEKYVASEAELMAERERLSTDLLSAKSTLEVLHGEKERLLAYVDANTINRAEFEDLKMKAAISEANYAKEKRKYEDEICSLKSMLLRLEELDELELSKVELDLIVVFLRSKLSEQKTHAALFEECDYELRKLREQHSELNRKLSEQILKTEEFKNLSIHLRELKDKADAESHHARERRESEGSSLVGQESLRIAFIKEQYESKIHELKNQCFVSRKYAEEMLMKLQNSLDDNEKRKKSEASLAKRNEEISVLLSDLEAELQTVVADRRELIKAYDRMKAELECTILSLECCKEEKLRLQNSLKETCDEREKIRVELDLVKRLLENMASTTGTRPERNYEAHKPDATLIGELLDDCRLGISVMYDDPSSACGICSEDQAAKVGRDLLRNKREETPGSVQAGPAGWPRKNLLKEPVAERSTLLENNATQIAHFKEHFREQQKLMTGMELLHKQLQSLRNENLSSDLGFEEDHSDADLQDLHRELAQLEMANEQLGSIFPSYKKLTSYGNALERVLALELELAEALQVKKSGSHIQSSLLHKFAAISFTKLTVFGLQAIASSFLKQHNDDEAIFQSFKDINELIKDMIELKKRNAAIETQLQEMHGRYSQLSLQFAEVEGERQKLVVAISAEKCIPDIWEFIDTDAEAAI</sequence>
<protein>
    <recommendedName>
        <fullName evidence="2">C2 NT-type domain-containing protein</fullName>
    </recommendedName>
</protein>
<feature type="domain" description="C2 NT-type" evidence="2">
    <location>
        <begin position="11"/>
        <end position="147"/>
    </location>
</feature>
<evidence type="ECO:0000313" key="4">
    <source>
        <dbReference type="Proteomes" id="UP000233837"/>
    </source>
</evidence>
<feature type="coiled-coil region" evidence="1">
    <location>
        <begin position="563"/>
        <end position="629"/>
    </location>
</feature>
<reference evidence="3 4" key="1">
    <citation type="journal article" date="2016" name="Sci. Rep.">
        <title>The Dendrobium catenatum Lindl. genome sequence provides insights into polysaccharide synthase, floral development and adaptive evolution.</title>
        <authorList>
            <person name="Zhang G.Q."/>
            <person name="Xu Q."/>
            <person name="Bian C."/>
            <person name="Tsai W.C."/>
            <person name="Yeh C.M."/>
            <person name="Liu K.W."/>
            <person name="Yoshida K."/>
            <person name="Zhang L.S."/>
            <person name="Chang S.B."/>
            <person name="Chen F."/>
            <person name="Shi Y."/>
            <person name="Su Y.Y."/>
            <person name="Zhang Y.Q."/>
            <person name="Chen L.J."/>
            <person name="Yin Y."/>
            <person name="Lin M."/>
            <person name="Huang H."/>
            <person name="Deng H."/>
            <person name="Wang Z.W."/>
            <person name="Zhu S.L."/>
            <person name="Zhao X."/>
            <person name="Deng C."/>
            <person name="Niu S.C."/>
            <person name="Huang J."/>
            <person name="Wang M."/>
            <person name="Liu G.H."/>
            <person name="Yang H.J."/>
            <person name="Xiao X.J."/>
            <person name="Hsiao Y.Y."/>
            <person name="Wu W.L."/>
            <person name="Chen Y.Y."/>
            <person name="Mitsuda N."/>
            <person name="Ohme-Takagi M."/>
            <person name="Luo Y.B."/>
            <person name="Van de Peer Y."/>
            <person name="Liu Z.J."/>
        </authorList>
    </citation>
    <scope>NUCLEOTIDE SEQUENCE [LARGE SCALE GENOMIC DNA]</scope>
    <source>
        <tissue evidence="3">The whole plant</tissue>
    </source>
</reference>
<name>A0A2I0WLI9_9ASPA</name>
<feature type="coiled-coil region" evidence="1">
    <location>
        <begin position="1995"/>
        <end position="2022"/>
    </location>
</feature>
<dbReference type="PANTHER" id="PTHR34452:SF1">
    <property type="entry name" value="SPORULATION-SPECIFIC PROTEIN"/>
    <property type="match status" value="1"/>
</dbReference>
<organism evidence="3 4">
    <name type="scientific">Dendrobium catenatum</name>
    <dbReference type="NCBI Taxonomy" id="906689"/>
    <lineage>
        <taxon>Eukaryota</taxon>
        <taxon>Viridiplantae</taxon>
        <taxon>Streptophyta</taxon>
        <taxon>Embryophyta</taxon>
        <taxon>Tracheophyta</taxon>
        <taxon>Spermatophyta</taxon>
        <taxon>Magnoliopsida</taxon>
        <taxon>Liliopsida</taxon>
        <taxon>Asparagales</taxon>
        <taxon>Orchidaceae</taxon>
        <taxon>Epidendroideae</taxon>
        <taxon>Malaxideae</taxon>
        <taxon>Dendrobiinae</taxon>
        <taxon>Dendrobium</taxon>
    </lineage>
</organism>
<proteinExistence type="predicted"/>
<dbReference type="Pfam" id="PF10358">
    <property type="entry name" value="NT-C2"/>
    <property type="match status" value="1"/>
</dbReference>
<keyword evidence="4" id="KW-1185">Reference proteome</keyword>
<dbReference type="STRING" id="906689.A0A2I0WLI9"/>
<reference evidence="3 4" key="2">
    <citation type="journal article" date="2017" name="Nature">
        <title>The Apostasia genome and the evolution of orchids.</title>
        <authorList>
            <person name="Zhang G.Q."/>
            <person name="Liu K.W."/>
            <person name="Li Z."/>
            <person name="Lohaus R."/>
            <person name="Hsiao Y.Y."/>
            <person name="Niu S.C."/>
            <person name="Wang J.Y."/>
            <person name="Lin Y.C."/>
            <person name="Xu Q."/>
            <person name="Chen L.J."/>
            <person name="Yoshida K."/>
            <person name="Fujiwara S."/>
            <person name="Wang Z.W."/>
            <person name="Zhang Y.Q."/>
            <person name="Mitsuda N."/>
            <person name="Wang M."/>
            <person name="Liu G.H."/>
            <person name="Pecoraro L."/>
            <person name="Huang H.X."/>
            <person name="Xiao X.J."/>
            <person name="Lin M."/>
            <person name="Wu X.Y."/>
            <person name="Wu W.L."/>
            <person name="Chen Y.Y."/>
            <person name="Chang S.B."/>
            <person name="Sakamoto S."/>
            <person name="Ohme-Takagi M."/>
            <person name="Yagi M."/>
            <person name="Zeng S.J."/>
            <person name="Shen C.Y."/>
            <person name="Yeh C.M."/>
            <person name="Luo Y.B."/>
            <person name="Tsai W.C."/>
            <person name="Van de Peer Y."/>
            <person name="Liu Z.J."/>
        </authorList>
    </citation>
    <scope>NUCLEOTIDE SEQUENCE [LARGE SCALE GENOMIC DNA]</scope>
    <source>
        <tissue evidence="3">The whole plant</tissue>
    </source>
</reference>
<feature type="coiled-coil region" evidence="1">
    <location>
        <begin position="1153"/>
        <end position="1215"/>
    </location>
</feature>
<feature type="coiled-coil region" evidence="1">
    <location>
        <begin position="1633"/>
        <end position="1726"/>
    </location>
</feature>
<accession>A0A2I0WLI9</accession>
<feature type="coiled-coil region" evidence="1">
    <location>
        <begin position="1014"/>
        <end position="1041"/>
    </location>
</feature>
<dbReference type="PROSITE" id="PS51840">
    <property type="entry name" value="C2_NT"/>
    <property type="match status" value="1"/>
</dbReference>
<evidence type="ECO:0000256" key="1">
    <source>
        <dbReference type="SAM" id="Coils"/>
    </source>
</evidence>
<evidence type="ECO:0000313" key="3">
    <source>
        <dbReference type="EMBL" id="PKU76522.1"/>
    </source>
</evidence>
<dbReference type="PANTHER" id="PTHR34452">
    <property type="entry name" value="MYOSIN HEAVY CHAIN-RELATED PROTEIN"/>
    <property type="match status" value="1"/>
</dbReference>
<keyword evidence="1" id="KW-0175">Coiled coil</keyword>
<gene>
    <name evidence="3" type="ORF">MA16_Dca001126</name>
</gene>
<dbReference type="EMBL" id="KZ502537">
    <property type="protein sequence ID" value="PKU76522.1"/>
    <property type="molecule type" value="Genomic_DNA"/>
</dbReference>
<dbReference type="Proteomes" id="UP000233837">
    <property type="component" value="Unassembled WGS sequence"/>
</dbReference>
<feature type="coiled-coil region" evidence="1">
    <location>
        <begin position="317"/>
        <end position="344"/>
    </location>
</feature>
<evidence type="ECO:0000259" key="2">
    <source>
        <dbReference type="PROSITE" id="PS51840"/>
    </source>
</evidence>